<dbReference type="Proteomes" id="UP001244443">
    <property type="component" value="Chromosome"/>
</dbReference>
<dbReference type="PROSITE" id="PS51257">
    <property type="entry name" value="PROKAR_LIPOPROTEIN"/>
    <property type="match status" value="1"/>
</dbReference>
<protein>
    <submittedName>
        <fullName evidence="1">DUF4221 family protein</fullName>
    </submittedName>
</protein>
<dbReference type="RefSeq" id="WP_308357351.1">
    <property type="nucleotide sequence ID" value="NZ_CP129970.2"/>
</dbReference>
<dbReference type="Pfam" id="PF13970">
    <property type="entry name" value="DUF4221"/>
    <property type="match status" value="1"/>
</dbReference>
<organism evidence="1 2">
    <name type="scientific">Marivirga arenosa</name>
    <dbReference type="NCBI Taxonomy" id="3059076"/>
    <lineage>
        <taxon>Bacteria</taxon>
        <taxon>Pseudomonadati</taxon>
        <taxon>Bacteroidota</taxon>
        <taxon>Cytophagia</taxon>
        <taxon>Cytophagales</taxon>
        <taxon>Marivirgaceae</taxon>
        <taxon>Marivirga</taxon>
    </lineage>
</organism>
<dbReference type="EMBL" id="CP129970">
    <property type="protein sequence ID" value="WKK87776.2"/>
    <property type="molecule type" value="Genomic_DNA"/>
</dbReference>
<dbReference type="AlphaFoldDB" id="A0AA49JBI6"/>
<evidence type="ECO:0000313" key="2">
    <source>
        <dbReference type="Proteomes" id="UP001244443"/>
    </source>
</evidence>
<reference evidence="1" key="1">
    <citation type="submission" date="2023-08" db="EMBL/GenBank/DDBJ databases">
        <title>Comparative genomics and taxonomic characterization of three novel marine species of genus Marivirga.</title>
        <authorList>
            <person name="Muhammad N."/>
            <person name="Kim S.-G."/>
        </authorList>
    </citation>
    <scope>NUCLEOTIDE SEQUENCE [LARGE SCALE GENOMIC DNA]</scope>
    <source>
        <strain evidence="1">ABR2-2</strain>
    </source>
</reference>
<accession>A0AA49JBI6</accession>
<sequence length="383" mass="44782">MEIKKIFFLLIITFFIYSCSDKIDSSKEPKIKVARSFLELKVNDSTSNISRGLQAFNNEGHEILFNINWGLNSLQIYNLEDSKLIKEIFFETEGEKSVGRIFGFHVHSLDSIFLFSQRTSEFSIIDTAYNIKDKIEYTAPDVYSNAFVHNSYFLSTPILIDNKLIVKTHIQGNYRSMTNAELEKKSISYSIDIKSGETELLVQKYPEDYLNEGLKFYEYSMAGHEDQIVFSFFGDHRLFYTSKEDENKLQSTVAKSKYLADKLPLFPVNGAREETYEYLFASDHYESLLYDKYRDLYYRFAYPQQKFENIEDLQRFRDAPDSFSLMILDGDLNIIEEILFDESRLVPNNVFVGKKGLYISTSHPLNPEMKEDKMIFDLVEVKM</sequence>
<name>A0AA49JBI6_9BACT</name>
<dbReference type="InterPro" id="IPR025316">
    <property type="entry name" value="DUF4221"/>
</dbReference>
<gene>
    <name evidence="1" type="ORF">QYS48_12935</name>
</gene>
<keyword evidence="2" id="KW-1185">Reference proteome</keyword>
<evidence type="ECO:0000313" key="1">
    <source>
        <dbReference type="EMBL" id="WKK87776.2"/>
    </source>
</evidence>
<proteinExistence type="predicted"/>